<evidence type="ECO:0008006" key="3">
    <source>
        <dbReference type="Google" id="ProtNLM"/>
    </source>
</evidence>
<reference evidence="1" key="1">
    <citation type="submission" date="2021-01" db="EMBL/GenBank/DDBJ databases">
        <title>Phytophthora aleatoria, a newly-described species from Pinus radiata is distinct from Phytophthora cactorum isolates based on comparative genomics.</title>
        <authorList>
            <person name="Mcdougal R."/>
            <person name="Panda P."/>
            <person name="Williams N."/>
            <person name="Studholme D.J."/>
        </authorList>
    </citation>
    <scope>NUCLEOTIDE SEQUENCE</scope>
    <source>
        <strain evidence="1">NZFS 4037</strain>
    </source>
</reference>
<proteinExistence type="predicted"/>
<keyword evidence="2" id="KW-1185">Reference proteome</keyword>
<comment type="caution">
    <text evidence="1">The sequence shown here is derived from an EMBL/GenBank/DDBJ whole genome shotgun (WGS) entry which is preliminary data.</text>
</comment>
<gene>
    <name evidence="1" type="ORF">JG688_00018415</name>
</gene>
<dbReference type="AlphaFoldDB" id="A0A8J5IPI0"/>
<accession>A0A8J5IPI0</accession>
<protein>
    <recommendedName>
        <fullName evidence="3">MYM-type domain-containing protein</fullName>
    </recommendedName>
</protein>
<name>A0A8J5IPI0_9STRA</name>
<dbReference type="Proteomes" id="UP000709295">
    <property type="component" value="Unassembled WGS sequence"/>
</dbReference>
<organism evidence="1 2">
    <name type="scientific">Phytophthora aleatoria</name>
    <dbReference type="NCBI Taxonomy" id="2496075"/>
    <lineage>
        <taxon>Eukaryota</taxon>
        <taxon>Sar</taxon>
        <taxon>Stramenopiles</taxon>
        <taxon>Oomycota</taxon>
        <taxon>Peronosporomycetes</taxon>
        <taxon>Peronosporales</taxon>
        <taxon>Peronosporaceae</taxon>
        <taxon>Phytophthora</taxon>
    </lineage>
</organism>
<evidence type="ECO:0000313" key="2">
    <source>
        <dbReference type="Proteomes" id="UP000709295"/>
    </source>
</evidence>
<sequence length="81" mass="8615">MKCASPDCSCEELTKTDPCVMCGRGVHHIRSNELYDAGRLSERFCSASCLYPWKTVASPPSASAGSVPVAHEVVPTLSQAS</sequence>
<dbReference type="EMBL" id="JAENGY010003364">
    <property type="protein sequence ID" value="KAG6941908.1"/>
    <property type="molecule type" value="Genomic_DNA"/>
</dbReference>
<evidence type="ECO:0000313" key="1">
    <source>
        <dbReference type="EMBL" id="KAG6941908.1"/>
    </source>
</evidence>